<name>A0A2H0LSJ5_9BACT</name>
<dbReference type="InterPro" id="IPR001020">
    <property type="entry name" value="PTS_HPr_His_P_site"/>
</dbReference>
<evidence type="ECO:0000259" key="2">
    <source>
        <dbReference type="PROSITE" id="PS51350"/>
    </source>
</evidence>
<dbReference type="InterPro" id="IPR050343">
    <property type="entry name" value="RsuA_PseudoU_synthase"/>
</dbReference>
<proteinExistence type="predicted"/>
<dbReference type="Proteomes" id="UP000230859">
    <property type="component" value="Unassembled WGS sequence"/>
</dbReference>
<dbReference type="GO" id="GO:0003723">
    <property type="term" value="F:RNA binding"/>
    <property type="evidence" value="ECO:0007669"/>
    <property type="project" value="InterPro"/>
</dbReference>
<dbReference type="PANTHER" id="PTHR47683:SF2">
    <property type="entry name" value="RNA-BINDING S4 DOMAIN-CONTAINING PROTEIN"/>
    <property type="match status" value="1"/>
</dbReference>
<dbReference type="InterPro" id="IPR035895">
    <property type="entry name" value="HPr-like_sf"/>
</dbReference>
<gene>
    <name evidence="3" type="ORF">COV74_03880</name>
</gene>
<dbReference type="InterPro" id="IPR042092">
    <property type="entry name" value="PsdUridine_s_RsuA/RluB/E/F_cat"/>
</dbReference>
<protein>
    <recommendedName>
        <fullName evidence="2">HPr domain-containing protein</fullName>
    </recommendedName>
</protein>
<dbReference type="InterPro" id="IPR020094">
    <property type="entry name" value="TruA/RsuA/RluB/E/F_N"/>
</dbReference>
<dbReference type="GO" id="GO:0140098">
    <property type="term" value="F:catalytic activity, acting on RNA"/>
    <property type="evidence" value="ECO:0007669"/>
    <property type="project" value="UniProtKB-ARBA"/>
</dbReference>
<dbReference type="GO" id="GO:0006396">
    <property type="term" value="P:RNA processing"/>
    <property type="evidence" value="ECO:0007669"/>
    <property type="project" value="UniProtKB-ARBA"/>
</dbReference>
<accession>A0A2H0LSJ5</accession>
<dbReference type="EMBL" id="PCVY01000038">
    <property type="protein sequence ID" value="PIQ86644.1"/>
    <property type="molecule type" value="Genomic_DNA"/>
</dbReference>
<reference evidence="3 4" key="1">
    <citation type="submission" date="2017-09" db="EMBL/GenBank/DDBJ databases">
        <title>Depth-based differentiation of microbial function through sediment-hosted aquifers and enrichment of novel symbionts in the deep terrestrial subsurface.</title>
        <authorList>
            <person name="Probst A.J."/>
            <person name="Ladd B."/>
            <person name="Jarett J.K."/>
            <person name="Geller-Mcgrath D.E."/>
            <person name="Sieber C.M."/>
            <person name="Emerson J.B."/>
            <person name="Anantharaman K."/>
            <person name="Thomas B.C."/>
            <person name="Malmstrom R."/>
            <person name="Stieglmeier M."/>
            <person name="Klingl A."/>
            <person name="Woyke T."/>
            <person name="Ryan C.M."/>
            <person name="Banfield J.F."/>
        </authorList>
    </citation>
    <scope>NUCLEOTIDE SEQUENCE [LARGE SCALE GENOMIC DNA]</scope>
    <source>
        <strain evidence="3">CG11_big_fil_rev_8_21_14_0_20_45_26</strain>
    </source>
</reference>
<dbReference type="SUPFAM" id="SSF55120">
    <property type="entry name" value="Pseudouridine synthase"/>
    <property type="match status" value="1"/>
</dbReference>
<dbReference type="GO" id="GO:0001522">
    <property type="term" value="P:pseudouridine synthesis"/>
    <property type="evidence" value="ECO:0007669"/>
    <property type="project" value="InterPro"/>
</dbReference>
<dbReference type="GO" id="GO:0009982">
    <property type="term" value="F:pseudouridine synthase activity"/>
    <property type="evidence" value="ECO:0007669"/>
    <property type="project" value="InterPro"/>
</dbReference>
<evidence type="ECO:0000313" key="4">
    <source>
        <dbReference type="Proteomes" id="UP000230859"/>
    </source>
</evidence>
<dbReference type="PROSITE" id="PS51350">
    <property type="entry name" value="PTS_HPR_DOM"/>
    <property type="match status" value="1"/>
</dbReference>
<dbReference type="InterPro" id="IPR000032">
    <property type="entry name" value="HPr-like"/>
</dbReference>
<dbReference type="Gene3D" id="3.40.50.150">
    <property type="entry name" value="Vaccinia Virus protein VP39"/>
    <property type="match status" value="1"/>
</dbReference>
<sequence length="2784" mass="317107">MIEVTCLLSCFKNRKSIFSRLAALNIVFFHLLNSAAWAAPGLPLNQMGSASFPQSLESLSLPTNLGKVEDVFISSRCANNQSDCPKVFYLQDAHANLGAQENIHAIMAVLSKQFGVHTILTEGASGTADLDHLREFTDQEIKKLAVKFWLQNVVITGFEAEAILSQKPYRLIGIEDRALYIESKKWFVQALDQQNQILPQLKSLMTKLLNERKKIGHPAWLQFEEKIDLYENKHNLISLISHLWDTGRDLGVKRIDLGHLDKMISLVLIEKSIESGENKEEEFIRLSKAIESAALFHEIEILKQRIRARLLTNPQEHKVHQAIQLAKALEKMALLQATPQEIAFLGRFKPDVDLLLNSHYIHPELIYSARNFYRTNRARETVFLQTIRETTQNQKEPIFLVTGGFHSQSLVQSLRESGISYALVTPQVSEETDFKRYYERMHGESFDGRRFEKMFKRFIKSSAILFPLYLFNPSFATETGPAFLHDARSELRQTAWLPLQTLRKPGDQAVISPRHLPVVIAISHPLVAFGQEWINLYGNETLLSLTQQDFVFKLKPLKTEDKPVEELPLAPGRPFNWHNMLRFELLNISVLGGTAKTTTLIIGLIADTLLKREVQLSLPNKKRTVFPVIQSPAVPWLQKISEWREMWGNEVGHPDDVTRWLAREAHHVGDIVVEVGASSFPATDIFDHKKIILIDVGAPKSNEWRSPRSLLLRGNIEYPELMRDIKNVKTLLELEESEAANLDELLAGQVDSVILPEVLNYVDSPRVISRVKSWLKPGGRLFIYNNYREGIGYLFSKNRLPSNELVLRLLELHNFKVESQTVTTSGTFQLVAVSKAEEGRSELRSFDGEERSTTLLLGQLAAPVTEKEKVILNEGQVSSQMSLKMAVKNRLGLHARPSMGVVEFSNLKLFSEIDFQIKAHYTGENREPQQVSAKSIMHCMMLAATQGTVLHFFAGEPEKILNEWVPLVYFTGVKLFLNDFNAGEPGGAEKNLPPDFNATYEDIAEYLIRSSVTQVLDAREKIAEGVIANQNQLMEFLDLAGRLVPSGSTHSELRTPKMIQHDLSALRDVWRTVPDEVEAGFPVPASAANEFMMHPGQSFSVTQEGIETPKIMNVTLVKGEDKTVYLDISSNSNMVAFDYFLIQDFIDGSERAGQQIIKTLQRKNFKQKIKLNWENSPLVIADMSKGVVRVLALLEFPEKLLSHTNRHIFKVHVAHPKVHFYDATQPLIPKVAIQSVLNRLYKQLARPGQMETLPIVLGNPFMTYDFLRLAWQSVSGKKQMKDFTFYLFQLLEHPEFMALFEKLMEHISKIILQDIETRFENQYFRDLMKGPFTQYLLSFHRLLKVSSHPAANELEDTISKLIKTIWLTYSERHISQAHALLVEKEKTTRLQLFKAQEQIEKAAKHLDRAKQFYKSSGRTYIFQNQDETLGELWSRLDSRTRRVARSAKGQNKKELLSLGQKARSERNYRWREATKEGGPLAVALYLKIAGFLIAEGEVHLRHLAVRYLTQVISPAGHEVLTKIHSRDSNWQIQATAVLFAVFGIGKQGKRLGARLKAQLRADKSTGKRENTFRILEKEIMSDTRTDEEGKEVEGLPVSPSSTLPGSNIYDAYVFMSALRSLDVGFQEHPEWDYDDKLGEVLKIYRALFELKLSDQNPDFEPFANKDPRLLLLLIYLSGALEGEQDHLNRIIQHLIETDKLGAYLRAHGRVTPEDINHLFRRDRWMSQRLRGIPRRIFRDILTRVELVRPEGRFHGILPDIRQAMGGEDLGLVLFDRHAPAEPLRNAVAPLAHDGRFESLLAFQGWATHTQPLGEGWSAEQEISRFAEMLAKGEVLLAKEQYTLDEQKWFGRILMHFQEDIVKANGQIHLEHFQRASRQESVSGAHVIIEFENLLSARLSQDALSALTRAERIVWAGEDAASSSAIKIREKHAARFQKNIALFNQMLPQVVEMVNAAMLARERPEALMQDKPLEEFPPPSAEKIMEILRDLYPGSPFFIDVHLTEMGRREGEERAPIRLVMTKRARELYGDISEIVLPDGTKLPVSYHEWINAAENVRAPIDRLADRKAFDQKVPAIFFNVAVRGQFKPLPKDDFSRAALGAFFMSKSAALRKKRTADVEWDAHRIFDHLVKLQLSKKTEIYIREALAAYLTELLKRASVAALQHETHTSSGGEAERKLRFLVASSEVEPDQLGLLFRDFITSGNLNRAVSPRVLAMIAKSLIEGVNNQAIADEFDINPAEVETIVEEGIEKIKEAFREFLAYTRQEKVLDATFKHETGDELKEVMELLRKSNRASINLLPNNKGKALTIKINYKGLERTYYYVLHGDDDSTYHEGQMFIRFTGRKYREYFIRSTGWFDPIIRSIFEERFPNRFNDSDIAFQKPYFLINKPKGAISAVERDPLNLRAPVVGDLLPDNAQKRVSLVDQLDRRSVGLMLAGPDQFLNAKVMNIGHEKEETYELTLRGFISDELLNQLLEGINIRRAISEENPPFIVKAKKIRVTDRNNFRTVIHLTLNDGTYFQIKKMADALGSPILRLRRIKLGHIHLGALPDGAWRYLTNQELRNLIEMNNQDVQAEGDEKRSEFRLVPAASFHAKTEGYILISYHELMTNENLRARLMQEIKSNQFAQIEFRILAPEFKTGLEAERAVQSLSGAADIFGRKSGQKTRVQLYARDRLGVSRTLSKQQAYNMAIDQARFALDAKGFTNQVVVIGERNFLESLTRRDVPKIINRAHALKVAELLILSDEAFDFKARADISGILDPTEAFLQTLGHAALIQAVLDMNA</sequence>
<feature type="domain" description="HPr" evidence="2">
    <location>
        <begin position="880"/>
        <end position="985"/>
    </location>
</feature>
<comment type="caution">
    <text evidence="3">The sequence shown here is derived from an EMBL/GenBank/DDBJ whole genome shotgun (WGS) entry which is preliminary data.</text>
</comment>
<dbReference type="PANTHER" id="PTHR47683">
    <property type="entry name" value="PSEUDOURIDINE SYNTHASE FAMILY PROTEIN-RELATED"/>
    <property type="match status" value="1"/>
</dbReference>
<organism evidence="3 4">
    <name type="scientific">Candidatus Abzuiibacterium crystallinum</name>
    <dbReference type="NCBI Taxonomy" id="1974748"/>
    <lineage>
        <taxon>Bacteria</taxon>
        <taxon>Pseudomonadati</taxon>
        <taxon>Candidatus Omnitrophota</taxon>
        <taxon>Candidatus Abzuiibacterium</taxon>
    </lineage>
</organism>
<evidence type="ECO:0000313" key="3">
    <source>
        <dbReference type="EMBL" id="PIQ86644.1"/>
    </source>
</evidence>
<dbReference type="SUPFAM" id="SSF53335">
    <property type="entry name" value="S-adenosyl-L-methionine-dependent methyltransferases"/>
    <property type="match status" value="1"/>
</dbReference>
<dbReference type="Gene3D" id="3.30.1340.10">
    <property type="entry name" value="HPr-like"/>
    <property type="match status" value="1"/>
</dbReference>
<dbReference type="SUPFAM" id="SSF55594">
    <property type="entry name" value="HPr-like"/>
    <property type="match status" value="1"/>
</dbReference>
<evidence type="ECO:0000256" key="1">
    <source>
        <dbReference type="ARBA" id="ARBA00023235"/>
    </source>
</evidence>
<dbReference type="PROSITE" id="PS00369">
    <property type="entry name" value="PTS_HPR_HIS"/>
    <property type="match status" value="1"/>
</dbReference>
<dbReference type="Gene3D" id="3.30.70.1560">
    <property type="entry name" value="Alpha-L RNA-binding motif"/>
    <property type="match status" value="1"/>
</dbReference>
<dbReference type="InterPro" id="IPR020103">
    <property type="entry name" value="PsdUridine_synth_cat_dom_sf"/>
</dbReference>
<dbReference type="Gene3D" id="3.30.70.580">
    <property type="entry name" value="Pseudouridine synthase I, catalytic domain, N-terminal subdomain"/>
    <property type="match status" value="1"/>
</dbReference>
<keyword evidence="1" id="KW-0413">Isomerase</keyword>
<dbReference type="Pfam" id="PF00381">
    <property type="entry name" value="PTS-HPr"/>
    <property type="match status" value="1"/>
</dbReference>
<dbReference type="InterPro" id="IPR029063">
    <property type="entry name" value="SAM-dependent_MTases_sf"/>
</dbReference>